<reference evidence="1 2" key="1">
    <citation type="submission" date="2016-08" db="EMBL/GenBank/DDBJ databases">
        <title>Genome sequencing of Paenibacillus sp. TI45-13ar, isolated from Korean traditional nuruk.</title>
        <authorList>
            <person name="Kim S.-J."/>
        </authorList>
    </citation>
    <scope>NUCLEOTIDE SEQUENCE [LARGE SCALE GENOMIC DNA]</scope>
    <source>
        <strain evidence="1 2">TI45-13ar</strain>
    </source>
</reference>
<name>A0A1E3L6Q2_9BACL</name>
<evidence type="ECO:0000313" key="1">
    <source>
        <dbReference type="EMBL" id="ODP29271.1"/>
    </source>
</evidence>
<gene>
    <name evidence="1" type="ORF">PTI45_01280</name>
</gene>
<dbReference type="EMBL" id="MDER01000031">
    <property type="protein sequence ID" value="ODP29271.1"/>
    <property type="molecule type" value="Genomic_DNA"/>
</dbReference>
<accession>A0A1E3L6Q2</accession>
<evidence type="ECO:0000313" key="2">
    <source>
        <dbReference type="Proteomes" id="UP000094578"/>
    </source>
</evidence>
<protein>
    <submittedName>
        <fullName evidence="1">Uncharacterized protein</fullName>
    </submittedName>
</protein>
<keyword evidence="2" id="KW-1185">Reference proteome</keyword>
<dbReference type="STRING" id="1886670.PTI45_01280"/>
<proteinExistence type="predicted"/>
<sequence>MSYNPNLTLLDLYTDEPRYQSQHYWIRIITTYHSDRTSQDLFSC</sequence>
<dbReference type="AlphaFoldDB" id="A0A1E3L6Q2"/>
<organism evidence="1 2">
    <name type="scientific">Paenibacillus nuruki</name>
    <dbReference type="NCBI Taxonomy" id="1886670"/>
    <lineage>
        <taxon>Bacteria</taxon>
        <taxon>Bacillati</taxon>
        <taxon>Bacillota</taxon>
        <taxon>Bacilli</taxon>
        <taxon>Bacillales</taxon>
        <taxon>Paenibacillaceae</taxon>
        <taxon>Paenibacillus</taxon>
    </lineage>
</organism>
<comment type="caution">
    <text evidence="1">The sequence shown here is derived from an EMBL/GenBank/DDBJ whole genome shotgun (WGS) entry which is preliminary data.</text>
</comment>
<dbReference type="Proteomes" id="UP000094578">
    <property type="component" value="Unassembled WGS sequence"/>
</dbReference>